<sequence>MKKIIVIAILAFSNWAIAQEKLVCKSGIITFEASVPSFEEVKATNKSVTVVLNPATGEIASLALVKGFRFKVALMEEHFNENYIESDQYPKATFKGKLENFDSNSLTATPKDFTVNGKLELHGKTVAIKTVIKMSKSSGGINMLSNFSVNASDFNIAIPSVVKNKVSNKINVQLNAVLK</sequence>
<dbReference type="Gene3D" id="2.40.128.110">
    <property type="entry name" value="Lipid/polyisoprenoid-binding, YceI-like"/>
    <property type="match status" value="1"/>
</dbReference>
<organism evidence="4 5">
    <name type="scientific">Flavobacterium flavipigmentatum</name>
    <dbReference type="NCBI Taxonomy" id="2893884"/>
    <lineage>
        <taxon>Bacteria</taxon>
        <taxon>Pseudomonadati</taxon>
        <taxon>Bacteroidota</taxon>
        <taxon>Flavobacteriia</taxon>
        <taxon>Flavobacteriales</taxon>
        <taxon>Flavobacteriaceae</taxon>
        <taxon>Flavobacterium</taxon>
    </lineage>
</organism>
<dbReference type="InterPro" id="IPR007372">
    <property type="entry name" value="Lipid/polyisoprenoid-bd_YceI"/>
</dbReference>
<evidence type="ECO:0000313" key="6">
    <source>
        <dbReference type="Proteomes" id="UP001278738"/>
    </source>
</evidence>
<name>A0AAJ2VWT6_9FLAO</name>
<dbReference type="Proteomes" id="UP001270053">
    <property type="component" value="Unassembled WGS sequence"/>
</dbReference>
<gene>
    <name evidence="3" type="ORF">SGQ18_01935</name>
    <name evidence="4" type="ORF">SGQ44_01940</name>
</gene>
<evidence type="ECO:0000256" key="1">
    <source>
        <dbReference type="SAM" id="SignalP"/>
    </source>
</evidence>
<evidence type="ECO:0000313" key="4">
    <source>
        <dbReference type="EMBL" id="MDX6184499.1"/>
    </source>
</evidence>
<keyword evidence="6" id="KW-1185">Reference proteome</keyword>
<dbReference type="SMART" id="SM00867">
    <property type="entry name" value="YceI"/>
    <property type="match status" value="1"/>
</dbReference>
<dbReference type="InterPro" id="IPR036761">
    <property type="entry name" value="TTHA0802/YceI-like_sf"/>
</dbReference>
<feature type="domain" description="Lipid/polyisoprenoid-binding YceI-like" evidence="2">
    <location>
        <begin position="14"/>
        <end position="179"/>
    </location>
</feature>
<dbReference type="EMBL" id="JAWXVH010000001">
    <property type="protein sequence ID" value="MDX6184499.1"/>
    <property type="molecule type" value="Genomic_DNA"/>
</dbReference>
<reference evidence="4 6" key="1">
    <citation type="submission" date="2023-11" db="EMBL/GenBank/DDBJ databases">
        <title>Unpublished Manusciprt.</title>
        <authorList>
            <person name="Saticioglu I.B."/>
            <person name="Ay H."/>
            <person name="Ajmi N."/>
            <person name="Altun S."/>
            <person name="Duman M."/>
        </authorList>
    </citation>
    <scope>NUCLEOTIDE SEQUENCE</scope>
    <source>
        <strain evidence="3 6">Fl-33</strain>
        <strain evidence="4">Fl-77</strain>
    </source>
</reference>
<dbReference type="RefSeq" id="WP_229975583.1">
    <property type="nucleotide sequence ID" value="NZ_CP087133.1"/>
</dbReference>
<feature type="signal peptide" evidence="1">
    <location>
        <begin position="1"/>
        <end position="18"/>
    </location>
</feature>
<protein>
    <submittedName>
        <fullName evidence="4">YceI family protein</fullName>
    </submittedName>
</protein>
<comment type="caution">
    <text evidence="4">The sequence shown here is derived from an EMBL/GenBank/DDBJ whole genome shotgun (WGS) entry which is preliminary data.</text>
</comment>
<keyword evidence="1" id="KW-0732">Signal</keyword>
<proteinExistence type="predicted"/>
<evidence type="ECO:0000313" key="5">
    <source>
        <dbReference type="Proteomes" id="UP001270053"/>
    </source>
</evidence>
<dbReference type="Pfam" id="PF04264">
    <property type="entry name" value="YceI"/>
    <property type="match status" value="1"/>
</dbReference>
<dbReference type="Proteomes" id="UP001278738">
    <property type="component" value="Unassembled WGS sequence"/>
</dbReference>
<accession>A0AAJ2VWT6</accession>
<dbReference type="SUPFAM" id="SSF101874">
    <property type="entry name" value="YceI-like"/>
    <property type="match status" value="1"/>
</dbReference>
<evidence type="ECO:0000313" key="3">
    <source>
        <dbReference type="EMBL" id="MDX6180898.1"/>
    </source>
</evidence>
<feature type="chain" id="PRO_5042486317" evidence="1">
    <location>
        <begin position="19"/>
        <end position="179"/>
    </location>
</feature>
<evidence type="ECO:0000259" key="2">
    <source>
        <dbReference type="SMART" id="SM00867"/>
    </source>
</evidence>
<dbReference type="EMBL" id="JAWXVG010000001">
    <property type="protein sequence ID" value="MDX6180898.1"/>
    <property type="molecule type" value="Genomic_DNA"/>
</dbReference>
<dbReference type="AlphaFoldDB" id="A0AAJ2VWT6"/>